<dbReference type="SUPFAM" id="SSF161098">
    <property type="entry name" value="MetI-like"/>
    <property type="match status" value="1"/>
</dbReference>
<evidence type="ECO:0000256" key="5">
    <source>
        <dbReference type="ARBA" id="ARBA00022475"/>
    </source>
</evidence>
<dbReference type="EMBL" id="CP113162">
    <property type="protein sequence ID" value="WEF51400.1"/>
    <property type="molecule type" value="Genomic_DNA"/>
</dbReference>
<evidence type="ECO:0000256" key="2">
    <source>
        <dbReference type="ARBA" id="ARBA00007069"/>
    </source>
</evidence>
<evidence type="ECO:0000259" key="11">
    <source>
        <dbReference type="PROSITE" id="PS50928"/>
    </source>
</evidence>
<keyword evidence="13" id="KW-1185">Reference proteome</keyword>
<dbReference type="RefSeq" id="WP_275247003.1">
    <property type="nucleotide sequence ID" value="NZ_BAABDX010000001.1"/>
</dbReference>
<dbReference type="PANTHER" id="PTHR42922:SF1">
    <property type="entry name" value="PHOSPHATE TRANSPORT SYSTEM PERMEASE PROTEIN PSTA"/>
    <property type="match status" value="1"/>
</dbReference>
<evidence type="ECO:0000313" key="12">
    <source>
        <dbReference type="EMBL" id="WEF51400.1"/>
    </source>
</evidence>
<gene>
    <name evidence="12" type="primary">pstA</name>
    <name evidence="12" type="ORF">AFIC_002987</name>
</gene>
<dbReference type="NCBIfam" id="TIGR00974">
    <property type="entry name" value="3a0107s02c"/>
    <property type="match status" value="1"/>
</dbReference>
<dbReference type="PANTHER" id="PTHR42922">
    <property type="entry name" value="PHOSPHATE TRANSPORT SYSTEM PERMEASE PROTEIN PSTA"/>
    <property type="match status" value="1"/>
</dbReference>
<feature type="transmembrane region" description="Helical" evidence="10">
    <location>
        <begin position="194"/>
        <end position="215"/>
    </location>
</feature>
<evidence type="ECO:0000256" key="9">
    <source>
        <dbReference type="ARBA" id="ARBA00023136"/>
    </source>
</evidence>
<evidence type="ECO:0000256" key="4">
    <source>
        <dbReference type="ARBA" id="ARBA00022448"/>
    </source>
</evidence>
<feature type="transmembrane region" description="Helical" evidence="10">
    <location>
        <begin position="252"/>
        <end position="275"/>
    </location>
</feature>
<dbReference type="PROSITE" id="PS50928">
    <property type="entry name" value="ABC_TM1"/>
    <property type="match status" value="1"/>
</dbReference>
<protein>
    <recommendedName>
        <fullName evidence="3 10">Phosphate transport system permease protein PstA</fullName>
    </recommendedName>
</protein>
<keyword evidence="9 10" id="KW-0472">Membrane</keyword>
<proteinExistence type="inferred from homology"/>
<evidence type="ECO:0000256" key="6">
    <source>
        <dbReference type="ARBA" id="ARBA00022592"/>
    </source>
</evidence>
<reference evidence="12 13" key="1">
    <citation type="submission" date="2022-11" db="EMBL/GenBank/DDBJ databases">
        <authorList>
            <person name="Siebert D."/>
            <person name="Busche T."/>
            <person name="Saydam E."/>
            <person name="Kalinowski J."/>
            <person name="Ruckert C."/>
            <person name="Blombach B."/>
        </authorList>
    </citation>
    <scope>NUCLEOTIDE SEQUENCE [LARGE SCALE GENOMIC DNA]</scope>
    <source>
        <strain evidence="12 13">DSM 1083</strain>
    </source>
</reference>
<evidence type="ECO:0000256" key="3">
    <source>
        <dbReference type="ARBA" id="ARBA00016864"/>
    </source>
</evidence>
<dbReference type="Pfam" id="PF00528">
    <property type="entry name" value="BPD_transp_1"/>
    <property type="match status" value="1"/>
</dbReference>
<evidence type="ECO:0000256" key="7">
    <source>
        <dbReference type="ARBA" id="ARBA00022692"/>
    </source>
</evidence>
<feature type="transmembrane region" description="Helical" evidence="10">
    <location>
        <begin position="105"/>
        <end position="129"/>
    </location>
</feature>
<dbReference type="Proteomes" id="UP001213907">
    <property type="component" value="Chromosome"/>
</dbReference>
<comment type="similarity">
    <text evidence="2 10">Belongs to the binding-protein-dependent transport system permease family. CysTW subfamily.</text>
</comment>
<keyword evidence="7 10" id="KW-0812">Transmembrane</keyword>
<dbReference type="InterPro" id="IPR035906">
    <property type="entry name" value="MetI-like_sf"/>
</dbReference>
<feature type="transmembrane region" description="Helical" evidence="10">
    <location>
        <begin position="20"/>
        <end position="47"/>
    </location>
</feature>
<organism evidence="12 13">
    <name type="scientific">Afipia carboxydohydrogena</name>
    <name type="common">Pseudomonas carboxydohydrogena</name>
    <dbReference type="NCBI Taxonomy" id="290"/>
    <lineage>
        <taxon>Bacteria</taxon>
        <taxon>Pseudomonadati</taxon>
        <taxon>Pseudomonadota</taxon>
        <taxon>Alphaproteobacteria</taxon>
        <taxon>Hyphomicrobiales</taxon>
        <taxon>Nitrobacteraceae</taxon>
        <taxon>Afipia</taxon>
    </lineage>
</organism>
<feature type="domain" description="ABC transmembrane type-1" evidence="11">
    <location>
        <begin position="68"/>
        <end position="271"/>
    </location>
</feature>
<evidence type="ECO:0000256" key="10">
    <source>
        <dbReference type="RuleBase" id="RU363043"/>
    </source>
</evidence>
<dbReference type="InterPro" id="IPR005672">
    <property type="entry name" value="Phosphate_PstA"/>
</dbReference>
<feature type="transmembrane region" description="Helical" evidence="10">
    <location>
        <begin position="135"/>
        <end position="154"/>
    </location>
</feature>
<dbReference type="InterPro" id="IPR051408">
    <property type="entry name" value="Phosphate_transprt_permease"/>
</dbReference>
<accession>A0ABY8BN42</accession>
<dbReference type="CDD" id="cd06261">
    <property type="entry name" value="TM_PBP2"/>
    <property type="match status" value="1"/>
</dbReference>
<dbReference type="Gene3D" id="1.10.3720.10">
    <property type="entry name" value="MetI-like"/>
    <property type="match status" value="1"/>
</dbReference>
<evidence type="ECO:0000256" key="1">
    <source>
        <dbReference type="ARBA" id="ARBA00004651"/>
    </source>
</evidence>
<keyword evidence="6" id="KW-0592">Phosphate transport</keyword>
<evidence type="ECO:0000313" key="13">
    <source>
        <dbReference type="Proteomes" id="UP001213907"/>
    </source>
</evidence>
<keyword evidence="4" id="KW-0813">Transport</keyword>
<dbReference type="InterPro" id="IPR000515">
    <property type="entry name" value="MetI-like"/>
</dbReference>
<name>A0ABY8BN42_AFICR</name>
<evidence type="ECO:0000256" key="8">
    <source>
        <dbReference type="ARBA" id="ARBA00022989"/>
    </source>
</evidence>
<feature type="transmembrane region" description="Helical" evidence="10">
    <location>
        <begin position="67"/>
        <end position="93"/>
    </location>
</feature>
<sequence length="281" mass="29850">MNPIYASRRRSDKIIRGLCFAAAAFGVSWLALILFTLFYNGLAGISWQLFTQNTPPPGSSEGGLLNAIVGSIIMTIIGVGVGTPIGMFAGTYLAEYGKHDKLTSVIRFINDILLSAPSIIIGLFIYGAVVVPMGGFSALAGSLALAVIVIPVVVRTTEDMLLLVPNPLREAASALGLPRSLVIKRIAYRAARSGLITGILLATARVAGETAPLLFTALSNQFFSLDLTKAVANLPVTINNFVQSPYAYWKELAWSGALLITLTVLTLNIVARLLGSERTAK</sequence>
<keyword evidence="8 10" id="KW-1133">Transmembrane helix</keyword>
<comment type="subcellular location">
    <subcellularLocation>
        <location evidence="10">Cell inner membrane</location>
        <topology evidence="10">Multi-pass membrane protein</topology>
    </subcellularLocation>
    <subcellularLocation>
        <location evidence="1">Cell membrane</location>
        <topology evidence="1">Multi-pass membrane protein</topology>
    </subcellularLocation>
</comment>
<keyword evidence="5 10" id="KW-1003">Cell membrane</keyword>